<comment type="caution">
    <text evidence="1">The sequence shown here is derived from an EMBL/GenBank/DDBJ whole genome shotgun (WGS) entry which is preliminary data.</text>
</comment>
<dbReference type="GO" id="GO:0016791">
    <property type="term" value="F:phosphatase activity"/>
    <property type="evidence" value="ECO:0007669"/>
    <property type="project" value="TreeGrafter"/>
</dbReference>
<dbReference type="AlphaFoldDB" id="A0A3D3RBV2"/>
<dbReference type="Gene3D" id="3.40.50.1000">
    <property type="entry name" value="HAD superfamily/HAD-like"/>
    <property type="match status" value="2"/>
</dbReference>
<sequence length="140" mass="15508">MLPGFLIDMDGVIYRGTDLIDGAVGFINELKKRDLPFMFLTNNSQRTRRDVVTKLSRMGITVGEEHIFTCAMATARFLAQSKPNGTAYVIGEGGLLHALHRNGYSIVDHDPDYVVVGEGRSMNFEMIEAAVRMIENGAKL</sequence>
<dbReference type="Proteomes" id="UP000263642">
    <property type="component" value="Unassembled WGS sequence"/>
</dbReference>
<dbReference type="InterPro" id="IPR023214">
    <property type="entry name" value="HAD_sf"/>
</dbReference>
<dbReference type="GO" id="GO:0005737">
    <property type="term" value="C:cytoplasm"/>
    <property type="evidence" value="ECO:0007669"/>
    <property type="project" value="TreeGrafter"/>
</dbReference>
<dbReference type="PANTHER" id="PTHR19288">
    <property type="entry name" value="4-NITROPHENYLPHOSPHATASE-RELATED"/>
    <property type="match status" value="1"/>
</dbReference>
<dbReference type="EMBL" id="DQAY01000154">
    <property type="protein sequence ID" value="HCO26279.1"/>
    <property type="molecule type" value="Genomic_DNA"/>
</dbReference>
<organism evidence="1 2">
    <name type="scientific">Gimesia maris</name>
    <dbReference type="NCBI Taxonomy" id="122"/>
    <lineage>
        <taxon>Bacteria</taxon>
        <taxon>Pseudomonadati</taxon>
        <taxon>Planctomycetota</taxon>
        <taxon>Planctomycetia</taxon>
        <taxon>Planctomycetales</taxon>
        <taxon>Planctomycetaceae</taxon>
        <taxon>Gimesia</taxon>
    </lineage>
</organism>
<gene>
    <name evidence="1" type="ORF">DIT97_25895</name>
</gene>
<dbReference type="Pfam" id="PF13344">
    <property type="entry name" value="Hydrolase_6"/>
    <property type="match status" value="1"/>
</dbReference>
<proteinExistence type="predicted"/>
<keyword evidence="1" id="KW-0378">Hydrolase</keyword>
<reference evidence="1 2" key="1">
    <citation type="journal article" date="2018" name="Nat. Biotechnol.">
        <title>A standardized bacterial taxonomy based on genome phylogeny substantially revises the tree of life.</title>
        <authorList>
            <person name="Parks D.H."/>
            <person name="Chuvochina M."/>
            <person name="Waite D.W."/>
            <person name="Rinke C."/>
            <person name="Skarshewski A."/>
            <person name="Chaumeil P.A."/>
            <person name="Hugenholtz P."/>
        </authorList>
    </citation>
    <scope>NUCLEOTIDE SEQUENCE [LARGE SCALE GENOMIC DNA]</scope>
    <source>
        <strain evidence="1">UBA9375</strain>
    </source>
</reference>
<accession>A0A3D3RBV2</accession>
<evidence type="ECO:0000313" key="1">
    <source>
        <dbReference type="EMBL" id="HCO26279.1"/>
    </source>
</evidence>
<name>A0A3D3RBV2_9PLAN</name>
<dbReference type="SUPFAM" id="SSF56784">
    <property type="entry name" value="HAD-like"/>
    <property type="match status" value="1"/>
</dbReference>
<evidence type="ECO:0000313" key="2">
    <source>
        <dbReference type="Proteomes" id="UP000263642"/>
    </source>
</evidence>
<dbReference type="InterPro" id="IPR036412">
    <property type="entry name" value="HAD-like_sf"/>
</dbReference>
<feature type="non-terminal residue" evidence="1">
    <location>
        <position position="140"/>
    </location>
</feature>
<protein>
    <submittedName>
        <fullName evidence="1">HAD family hydrolase</fullName>
    </submittedName>
</protein>
<dbReference type="InterPro" id="IPR006357">
    <property type="entry name" value="HAD-SF_hydro_IIA"/>
</dbReference>
<dbReference type="PANTHER" id="PTHR19288:SF46">
    <property type="entry name" value="HALOACID DEHALOGENASE-LIKE HYDROLASE DOMAIN-CONTAINING PROTEIN 2"/>
    <property type="match status" value="1"/>
</dbReference>